<dbReference type="AlphaFoldDB" id="A0A0V1M4N4"/>
<organism evidence="1 2">
    <name type="scientific">Trichinella papuae</name>
    <dbReference type="NCBI Taxonomy" id="268474"/>
    <lineage>
        <taxon>Eukaryota</taxon>
        <taxon>Metazoa</taxon>
        <taxon>Ecdysozoa</taxon>
        <taxon>Nematoda</taxon>
        <taxon>Enoplea</taxon>
        <taxon>Dorylaimia</taxon>
        <taxon>Trichinellida</taxon>
        <taxon>Trichinellidae</taxon>
        <taxon>Trichinella</taxon>
    </lineage>
</organism>
<proteinExistence type="predicted"/>
<evidence type="ECO:0000313" key="1">
    <source>
        <dbReference type="EMBL" id="KRZ66827.1"/>
    </source>
</evidence>
<accession>A0A0V1M4N4</accession>
<sequence>MIRRHKNPFDWSLRGWTVFCIAVDSTNSTNDQPLSKCKQEEQELAISTSADPYLCLSTENTGNYLTPGSGLLLALSSLGNHCSSVAHEGERSGVQTCFNLTQHSVEFSFVYLCCAECTKECYLDRADEAFPVVAQPWHLAMNPPPDSVTDQLPLEAVDAEVVPRTSEFSD</sequence>
<gene>
    <name evidence="1" type="ORF">T10_5593</name>
</gene>
<reference evidence="1 2" key="1">
    <citation type="submission" date="2015-01" db="EMBL/GenBank/DDBJ databases">
        <title>Evolution of Trichinella species and genotypes.</title>
        <authorList>
            <person name="Korhonen P.K."/>
            <person name="Edoardo P."/>
            <person name="Giuseppe L.R."/>
            <person name="Gasser R.B."/>
        </authorList>
    </citation>
    <scope>NUCLEOTIDE SEQUENCE [LARGE SCALE GENOMIC DNA]</scope>
    <source>
        <strain evidence="1">ISS1980</strain>
    </source>
</reference>
<protein>
    <submittedName>
        <fullName evidence="1">Uncharacterized protein</fullName>
    </submittedName>
</protein>
<keyword evidence="2" id="KW-1185">Reference proteome</keyword>
<comment type="caution">
    <text evidence="1">The sequence shown here is derived from an EMBL/GenBank/DDBJ whole genome shotgun (WGS) entry which is preliminary data.</text>
</comment>
<evidence type="ECO:0000313" key="2">
    <source>
        <dbReference type="Proteomes" id="UP000054843"/>
    </source>
</evidence>
<name>A0A0V1M4N4_9BILA</name>
<dbReference type="Proteomes" id="UP000054843">
    <property type="component" value="Unassembled WGS sequence"/>
</dbReference>
<dbReference type="EMBL" id="JYDO01000223">
    <property type="protein sequence ID" value="KRZ66827.1"/>
    <property type="molecule type" value="Genomic_DNA"/>
</dbReference>